<reference evidence="1" key="1">
    <citation type="journal article" date="2022" name="Nat. Microbiol.">
        <title>Unique mobile elements and scalable gene flow at the prokaryote-eukaryote boundary revealed by circularized Asgard archaea genomes.</title>
        <authorList>
            <person name="Wu F."/>
            <person name="Speth D.R."/>
            <person name="Philosof A."/>
            <person name="Cremiere A."/>
            <person name="Narayanan A."/>
            <person name="Barco R.A."/>
            <person name="Connon S.A."/>
            <person name="Amend J.P."/>
            <person name="Antoshechkin I.A."/>
            <person name="Orphan V.J."/>
        </authorList>
    </citation>
    <scope>NUCLEOTIDE SEQUENCE</scope>
    <source>
        <strain evidence="1">PM71</strain>
    </source>
</reference>
<dbReference type="AlphaFoldDB" id="A0A9Y1BMR9"/>
<protein>
    <recommendedName>
        <fullName evidence="2">Antitoxin SocA-like Panacea domain-containing protein</fullName>
    </recommendedName>
</protein>
<sequence length="203" mass="23563">MNQKATKNMSEEENKMIKKWIYLMLAADNNSSIKGKVRITKEFFLITKQLAPEVFKAAQFYPYHFGPYSTRFAVCVNELIKSNHINILYKSGDYHYELSKKGLVEAKKYLKTIPKKEKQVIDDIKKKSKSQSLKSMLKEIYEKYPKYTVRSVIKADLDTKKVNLDSVEKVDDSSGFVSSDMKHERDIVLKGEAAKRFLEIISK</sequence>
<gene>
    <name evidence="1" type="ORF">K9W45_04225</name>
</gene>
<dbReference type="Proteomes" id="UP001201020">
    <property type="component" value="Chromosome"/>
</dbReference>
<dbReference type="EMBL" id="CP084166">
    <property type="protein sequence ID" value="UJG41676.1"/>
    <property type="molecule type" value="Genomic_DNA"/>
</dbReference>
<organism evidence="1">
    <name type="scientific">Candidatus Heimdallarchaeum aukensis</name>
    <dbReference type="NCBI Taxonomy" id="2876573"/>
    <lineage>
        <taxon>Archaea</taxon>
        <taxon>Promethearchaeati</taxon>
        <taxon>Candidatus Heimdallarchaeota</taxon>
        <taxon>Candidatus Heimdallarchaeia (ex Rinke et al. 2021) (nom. nud.)</taxon>
        <taxon>Candidatus Heimdallarchaeales</taxon>
        <taxon>Candidatus Heimdallarchaeaceae</taxon>
        <taxon>Candidatus Heimdallarchaeum</taxon>
    </lineage>
</organism>
<evidence type="ECO:0000313" key="1">
    <source>
        <dbReference type="EMBL" id="UJG41676.1"/>
    </source>
</evidence>
<evidence type="ECO:0008006" key="2">
    <source>
        <dbReference type="Google" id="ProtNLM"/>
    </source>
</evidence>
<name>A0A9Y1BMR9_9ARCH</name>
<accession>A0A9Y1BMR9</accession>
<proteinExistence type="predicted"/>